<keyword evidence="1" id="KW-0472">Membrane</keyword>
<accession>A0ABS3AXA3</accession>
<dbReference type="Pfam" id="PF09527">
    <property type="entry name" value="ATPase_gene1"/>
    <property type="match status" value="1"/>
</dbReference>
<organism evidence="2 3">
    <name type="scientific">Sulfobacillus acidophilus</name>
    <dbReference type="NCBI Taxonomy" id="53633"/>
    <lineage>
        <taxon>Bacteria</taxon>
        <taxon>Bacillati</taxon>
        <taxon>Bacillota</taxon>
        <taxon>Clostridia</taxon>
        <taxon>Eubacteriales</taxon>
        <taxon>Clostridiales Family XVII. Incertae Sedis</taxon>
        <taxon>Sulfobacillus</taxon>
    </lineage>
</organism>
<keyword evidence="1" id="KW-1133">Transmembrane helix</keyword>
<feature type="transmembrane region" description="Helical" evidence="1">
    <location>
        <begin position="46"/>
        <end position="67"/>
    </location>
</feature>
<dbReference type="InterPro" id="IPR032820">
    <property type="entry name" value="ATPase_put"/>
</dbReference>
<evidence type="ECO:0000256" key="1">
    <source>
        <dbReference type="SAM" id="Phobius"/>
    </source>
</evidence>
<proteinExistence type="predicted"/>
<sequence length="84" mass="9387">MNDKKQSERAKLYKTYIKTSAVGLEIGISIIVAIVVGFLADDFFDTSPWGLIFGFIVGATAAAKRLYTFSKQYLKDNKDDSKEK</sequence>
<keyword evidence="1" id="KW-0812">Transmembrane</keyword>
<protein>
    <submittedName>
        <fullName evidence="2">AtpZ/AtpI family protein</fullName>
    </submittedName>
</protein>
<keyword evidence="3" id="KW-1185">Reference proteome</keyword>
<reference evidence="2" key="1">
    <citation type="submission" date="2021-02" db="EMBL/GenBank/DDBJ databases">
        <title>Activity-based single-cell genomes from oceanic crustal fluid captures similar information to metagenomic and metatranscriptomic surveys with orders of magnitude less sampling.</title>
        <authorList>
            <person name="D'Angelo T.S."/>
            <person name="Orcutt B.N."/>
        </authorList>
    </citation>
    <scope>NUCLEOTIDE SEQUENCE [LARGE SCALE GENOMIC DNA]</scope>
    <source>
        <strain evidence="2">AH-315-E05</strain>
    </source>
</reference>
<name>A0ABS3AXA3_9FIRM</name>
<evidence type="ECO:0000313" key="3">
    <source>
        <dbReference type="Proteomes" id="UP000765003"/>
    </source>
</evidence>
<dbReference type="Proteomes" id="UP000765003">
    <property type="component" value="Unassembled WGS sequence"/>
</dbReference>
<dbReference type="EMBL" id="JAFITA010000012">
    <property type="protein sequence ID" value="MBN4077447.1"/>
    <property type="molecule type" value="Genomic_DNA"/>
</dbReference>
<gene>
    <name evidence="2" type="ORF">JYT19_00890</name>
</gene>
<evidence type="ECO:0000313" key="2">
    <source>
        <dbReference type="EMBL" id="MBN4077447.1"/>
    </source>
</evidence>
<feature type="transmembrane region" description="Helical" evidence="1">
    <location>
        <begin position="21"/>
        <end position="40"/>
    </location>
</feature>
<comment type="caution">
    <text evidence="2">The sequence shown here is derived from an EMBL/GenBank/DDBJ whole genome shotgun (WGS) entry which is preliminary data.</text>
</comment>